<organism evidence="2 3">
    <name type="scientific">Musa troglodytarum</name>
    <name type="common">fe'i banana</name>
    <dbReference type="NCBI Taxonomy" id="320322"/>
    <lineage>
        <taxon>Eukaryota</taxon>
        <taxon>Viridiplantae</taxon>
        <taxon>Streptophyta</taxon>
        <taxon>Embryophyta</taxon>
        <taxon>Tracheophyta</taxon>
        <taxon>Spermatophyta</taxon>
        <taxon>Magnoliopsida</taxon>
        <taxon>Liliopsida</taxon>
        <taxon>Zingiberales</taxon>
        <taxon>Musaceae</taxon>
        <taxon>Musa</taxon>
    </lineage>
</organism>
<evidence type="ECO:0000256" key="1">
    <source>
        <dbReference type="SAM" id="MobiDB-lite"/>
    </source>
</evidence>
<feature type="region of interest" description="Disordered" evidence="1">
    <location>
        <begin position="27"/>
        <end position="50"/>
    </location>
</feature>
<dbReference type="AlphaFoldDB" id="A0A9E7KJ68"/>
<dbReference type="Proteomes" id="UP001055439">
    <property type="component" value="Chromosome 7"/>
</dbReference>
<gene>
    <name evidence="2" type="ORF">MUK42_04001</name>
</gene>
<evidence type="ECO:0000313" key="3">
    <source>
        <dbReference type="Proteomes" id="UP001055439"/>
    </source>
</evidence>
<protein>
    <submittedName>
        <fullName evidence="2">Uncharacterized protein</fullName>
    </submittedName>
</protein>
<dbReference type="EMBL" id="CP097509">
    <property type="protein sequence ID" value="URE18124.1"/>
    <property type="molecule type" value="Genomic_DNA"/>
</dbReference>
<accession>A0A9E7KJ68</accession>
<sequence length="141" mass="15758">MINSCPFFSWMGLPSLRKPVRISGPCNDQRSTAASNNNNNKKKRSDGKGTRTLVSSMTAQGMPVISMAALRLCSVSWWYSWQPWEKLKRATFMPALRSRSIISTDLEAGPSVHTIFVFGRRTAAMPHSHTKARTRLESAKS</sequence>
<keyword evidence="3" id="KW-1185">Reference proteome</keyword>
<reference evidence="2" key="1">
    <citation type="submission" date="2022-05" db="EMBL/GenBank/DDBJ databases">
        <title>The Musa troglodytarum L. genome provides insights into the mechanism of non-climacteric behaviour and enrichment of carotenoids.</title>
        <authorList>
            <person name="Wang J."/>
        </authorList>
    </citation>
    <scope>NUCLEOTIDE SEQUENCE</scope>
    <source>
        <tissue evidence="2">Leaf</tissue>
    </source>
</reference>
<evidence type="ECO:0000313" key="2">
    <source>
        <dbReference type="EMBL" id="URE18124.1"/>
    </source>
</evidence>
<proteinExistence type="predicted"/>
<name>A0A9E7KJ68_9LILI</name>